<evidence type="ECO:0000256" key="13">
    <source>
        <dbReference type="HAMAP-Rule" id="MF_00062"/>
    </source>
</evidence>
<feature type="region of interest" description="Disordered" evidence="15">
    <location>
        <begin position="1"/>
        <end position="38"/>
    </location>
</feature>
<dbReference type="GO" id="GO:0000103">
    <property type="term" value="P:sulfate assimilation"/>
    <property type="evidence" value="ECO:0007669"/>
    <property type="project" value="UniProtKB-UniRule"/>
</dbReference>
<evidence type="ECO:0000256" key="11">
    <source>
        <dbReference type="ARBA" id="ARBA00023268"/>
    </source>
</evidence>
<comment type="function">
    <text evidence="2">APS kinase catalyzes the synthesis of activated sulfate.</text>
</comment>
<comment type="pathway">
    <text evidence="3 14">Sulfur metabolism; hydrogen sulfide biosynthesis; sulfite from sulfate: step 2/3.</text>
</comment>
<dbReference type="InterPro" id="IPR027417">
    <property type="entry name" value="P-loop_NTPase"/>
</dbReference>
<dbReference type="NCBIfam" id="NF003478">
    <property type="entry name" value="PRK05124.1"/>
    <property type="match status" value="1"/>
</dbReference>
<keyword evidence="11" id="KW-0511">Multifunctional enzyme</keyword>
<dbReference type="GO" id="GO:0070814">
    <property type="term" value="P:hydrogen sulfide biosynthetic process"/>
    <property type="evidence" value="ECO:0007669"/>
    <property type="project" value="UniProtKB-UniRule"/>
</dbReference>
<dbReference type="Pfam" id="PF01583">
    <property type="entry name" value="APS_kinase"/>
    <property type="match status" value="1"/>
</dbReference>
<protein>
    <recommendedName>
        <fullName evidence="13 14">Multifunctional fusion protein</fullName>
    </recommendedName>
    <domain>
        <recommendedName>
            <fullName evidence="13">Sulfate adenylyltransferase subunit 1</fullName>
            <ecNumber evidence="13">2.7.7.4</ecNumber>
        </recommendedName>
        <alternativeName>
            <fullName evidence="13">ATP-sulfurylase large subunit</fullName>
        </alternativeName>
        <alternativeName>
            <fullName evidence="13">Sulfate adenylate transferase</fullName>
            <shortName evidence="13">SAT</shortName>
        </alternativeName>
    </domain>
    <domain>
        <recommendedName>
            <fullName evidence="14">Adenylyl-sulfate kinase</fullName>
            <ecNumber evidence="14">2.7.1.25</ecNumber>
        </recommendedName>
        <alternativeName>
            <fullName evidence="14">APS kinase</fullName>
        </alternativeName>
        <alternativeName>
            <fullName evidence="14">ATP adenosine-5'-phosphosulfate 3'-phosphotransferase</fullName>
        </alternativeName>
        <alternativeName>
            <fullName evidence="14">Adenosine-5'-phosphosulfate kinase</fullName>
        </alternativeName>
    </domain>
</protein>
<comment type="catalytic activity">
    <reaction evidence="12 13">
        <text>sulfate + ATP + H(+) = adenosine 5'-phosphosulfate + diphosphate</text>
        <dbReference type="Rhea" id="RHEA:18133"/>
        <dbReference type="ChEBI" id="CHEBI:15378"/>
        <dbReference type="ChEBI" id="CHEBI:16189"/>
        <dbReference type="ChEBI" id="CHEBI:30616"/>
        <dbReference type="ChEBI" id="CHEBI:33019"/>
        <dbReference type="ChEBI" id="CHEBI:58243"/>
        <dbReference type="EC" id="2.7.7.4"/>
    </reaction>
</comment>
<evidence type="ECO:0000256" key="5">
    <source>
        <dbReference type="ARBA" id="ARBA00007237"/>
    </source>
</evidence>
<dbReference type="CDD" id="cd03695">
    <property type="entry name" value="CysN_NodQ_II"/>
    <property type="match status" value="1"/>
</dbReference>
<dbReference type="GO" id="GO:0005524">
    <property type="term" value="F:ATP binding"/>
    <property type="evidence" value="ECO:0007669"/>
    <property type="project" value="UniProtKB-UniRule"/>
</dbReference>
<dbReference type="Pfam" id="PF22594">
    <property type="entry name" value="GTP-eEF1A_C"/>
    <property type="match status" value="1"/>
</dbReference>
<evidence type="ECO:0000256" key="2">
    <source>
        <dbReference type="ARBA" id="ARBA00002357"/>
    </source>
</evidence>
<dbReference type="EC" id="2.7.1.25" evidence="14"/>
<dbReference type="Pfam" id="PF00009">
    <property type="entry name" value="GTP_EFTU"/>
    <property type="match status" value="1"/>
</dbReference>
<dbReference type="EC" id="2.7.7.4" evidence="13"/>
<feature type="compositionally biased region" description="Polar residues" evidence="15">
    <location>
        <begin position="1"/>
        <end position="22"/>
    </location>
</feature>
<dbReference type="NCBIfam" id="NF004035">
    <property type="entry name" value="PRK05506.1"/>
    <property type="match status" value="1"/>
</dbReference>
<feature type="binding site" evidence="13">
    <location>
        <begin position="67"/>
        <end position="74"/>
    </location>
    <ligand>
        <name>GTP</name>
        <dbReference type="ChEBI" id="CHEBI:37565"/>
    </ligand>
</feature>
<dbReference type="PRINTS" id="PR00315">
    <property type="entry name" value="ELONGATNFCT"/>
</dbReference>
<keyword evidence="9 13" id="KW-0067">ATP-binding</keyword>
<dbReference type="InterPro" id="IPR009000">
    <property type="entry name" value="Transl_B-barrel_sf"/>
</dbReference>
<dbReference type="EMBL" id="JAKJPQ010000016">
    <property type="protein sequence ID" value="MCI2263271.1"/>
    <property type="molecule type" value="Genomic_DNA"/>
</dbReference>
<evidence type="ECO:0000256" key="4">
    <source>
        <dbReference type="ARBA" id="ARBA00005438"/>
    </source>
</evidence>
<evidence type="ECO:0000256" key="12">
    <source>
        <dbReference type="ARBA" id="ARBA00049370"/>
    </source>
</evidence>
<dbReference type="InterPro" id="IPR002891">
    <property type="entry name" value="APS"/>
</dbReference>
<dbReference type="PROSITE" id="PS51722">
    <property type="entry name" value="G_TR_2"/>
    <property type="match status" value="1"/>
</dbReference>
<keyword evidence="6 13" id="KW-0808">Transferase</keyword>
<dbReference type="InterPro" id="IPR011779">
    <property type="entry name" value="SO4_adenylTrfase_lsu"/>
</dbReference>
<keyword evidence="14" id="KW-0597">Phosphoprotein</keyword>
<reference evidence="17 19" key="1">
    <citation type="journal article" date="2022" name="Curr. Microbiol.">
        <title>Xanthomonas indica sp. nov., a Novel Member of Non-Pathogenic Xanthomonas Community from Healthy Rice Seeds.</title>
        <authorList>
            <person name="Rana R."/>
            <person name="Madhavan V.N."/>
            <person name="Saroha T."/>
            <person name="Bansal K."/>
            <person name="Kaur A."/>
            <person name="Sonti R.V."/>
            <person name="Patel H.K."/>
            <person name="Patil P.B."/>
        </authorList>
    </citation>
    <scope>NUCLEOTIDE SEQUENCE [LARGE SCALE GENOMIC DNA]</scope>
    <source>
        <strain evidence="17 19">PPL560</strain>
    </source>
</reference>
<evidence type="ECO:0000313" key="17">
    <source>
        <dbReference type="EMBL" id="MCI2263271.1"/>
    </source>
</evidence>
<comment type="subunit">
    <text evidence="13">Heterodimer composed of CysD, the smaller subunit, and CysN.</text>
</comment>
<dbReference type="EMBL" id="CP131914">
    <property type="protein sequence ID" value="XCI80153.1"/>
    <property type="molecule type" value="Genomic_DNA"/>
</dbReference>
<comment type="similarity">
    <text evidence="14">Belongs to the APS kinase family.</text>
</comment>
<dbReference type="GO" id="GO:0003924">
    <property type="term" value="F:GTPase activity"/>
    <property type="evidence" value="ECO:0007669"/>
    <property type="project" value="InterPro"/>
</dbReference>
<evidence type="ECO:0000256" key="10">
    <source>
        <dbReference type="ARBA" id="ARBA00023134"/>
    </source>
</evidence>
<feature type="binding site" evidence="14">
    <location>
        <begin position="503"/>
        <end position="510"/>
    </location>
    <ligand>
        <name>ATP</name>
        <dbReference type="ChEBI" id="CHEBI:30616"/>
    </ligand>
</feature>
<reference evidence="18" key="3">
    <citation type="submission" date="2023-08" db="EMBL/GenBank/DDBJ databases">
        <title>Complete genome sequence of Xanthomonas indica.</title>
        <authorList>
            <person name="Patil P.B."/>
            <person name="Rana R."/>
        </authorList>
    </citation>
    <scope>NUCLEOTIDE SEQUENCE</scope>
    <source>
        <strain evidence="18">PPL560</strain>
    </source>
</reference>
<dbReference type="InterPro" id="IPR059117">
    <property type="entry name" value="APS_kinase_dom"/>
</dbReference>
<sequence>MGWESGTGNRESQVQKQASPPSDASPRETAVPIPDSPFSIPGRDGAAVAAYLQQHEHKPLLRFITCGSVDDGKSTLIGRLLYDSKRLFDDQLAALGADSKRHGTRGGAIDYALLLDGLAAEREQGITIDVAYRYFDTDRRKFIVADCPGHAQYTRNMATGASTADVAVVLVDAAKGVLTQTRRHSYIVALLGIRHVVLAVNKMDLVDFAQDTFEAIAAEYRALATQLGIADVQCIPLSALEGDNLSRRSVRMPWYAGPALLEHLEGVQLDARRGDSGLRLPVQWVNRPHAQFRGFAGTVAAGAVQPGDAVVVLPSARRAQVAQVLVGAEPVPRAVAGQAVTLTLTEEIDVSRGDVIAAADDPPEVADQFAAHVLWMDDAALLPGRPYWLKIGARTVAASVTEIKHRIDVNTQERLAAKRLELNEVGYCNLALDQPIAFAPYAQDRMLGGFILIDRHSNATVAAGTLDFALRRAGNVHWQHLDVDKAARARIKGQTPKVLWFTGLSGAGKSTIANLVDKRLHALGYHTFILDGDNVRHGLNRDLGFTAEDRVENIRRVAEVARLMTDAGLIVLVSFISPFRAERQLARERFGEGEFLEVFVDVPLPVAEARDVKGLYAKARAGLIPNFTGIDSPYEAPERPELHLHADGDNVEALAAQVLAALGLQD</sequence>
<dbReference type="GO" id="GO:0004781">
    <property type="term" value="F:sulfate adenylyltransferase (ATP) activity"/>
    <property type="evidence" value="ECO:0007669"/>
    <property type="project" value="UniProtKB-UniRule"/>
</dbReference>
<dbReference type="InterPro" id="IPR044138">
    <property type="entry name" value="CysN_II"/>
</dbReference>
<evidence type="ECO:0000256" key="15">
    <source>
        <dbReference type="SAM" id="MobiDB-lite"/>
    </source>
</evidence>
<evidence type="ECO:0000256" key="8">
    <source>
        <dbReference type="ARBA" id="ARBA00022741"/>
    </source>
</evidence>
<feature type="binding site" evidence="13">
    <location>
        <begin position="201"/>
        <end position="204"/>
    </location>
    <ligand>
        <name>GTP</name>
        <dbReference type="ChEBI" id="CHEBI:37565"/>
    </ligand>
</feature>
<dbReference type="SUPFAM" id="SSF52540">
    <property type="entry name" value="P-loop containing nucleoside triphosphate hydrolases"/>
    <property type="match status" value="2"/>
</dbReference>
<keyword evidence="14" id="KW-0418">Kinase</keyword>
<proteinExistence type="inferred from homology"/>
<evidence type="ECO:0000256" key="9">
    <source>
        <dbReference type="ARBA" id="ARBA00022840"/>
    </source>
</evidence>
<dbReference type="SUPFAM" id="SSF50447">
    <property type="entry name" value="Translation proteins"/>
    <property type="match status" value="1"/>
</dbReference>
<comment type="function">
    <text evidence="13">With CysD forms the ATP sulfurylase (ATPS) that catalyzes the adenylation of sulfate producing adenosine 5'-phosphosulfate (APS) and diphosphate, the first enzymatic step in sulfur assimilation pathway. APS synthesis involves the formation of a high-energy phosphoric-sulfuric acid anhydride bond driven by GTP hydrolysis by CysN coupled to ATP hydrolysis by CysD.</text>
</comment>
<comment type="similarity">
    <text evidence="13">Belongs to the TRAFAC class translation factor GTPase superfamily. Classic translation factor GTPase family. CysN/NodQ subfamily.</text>
</comment>
<dbReference type="InterPro" id="IPR009001">
    <property type="entry name" value="Transl_elong_EF1A/Init_IF2_C"/>
</dbReference>
<evidence type="ECO:0000256" key="6">
    <source>
        <dbReference type="ARBA" id="ARBA00022679"/>
    </source>
</evidence>
<dbReference type="AlphaFoldDB" id="A0AAU8I458"/>
<evidence type="ECO:0000256" key="1">
    <source>
        <dbReference type="ARBA" id="ARBA00001823"/>
    </source>
</evidence>
<keyword evidence="10 13" id="KW-0342">GTP-binding</keyword>
<comment type="function">
    <text evidence="14">Catalyzes the synthesis of activated sulfate.</text>
</comment>
<dbReference type="CDD" id="cd04166">
    <property type="entry name" value="CysN_ATPS"/>
    <property type="match status" value="1"/>
</dbReference>
<feature type="binding site" evidence="13">
    <location>
        <begin position="146"/>
        <end position="150"/>
    </location>
    <ligand>
        <name>GTP</name>
        <dbReference type="ChEBI" id="CHEBI:37565"/>
    </ligand>
</feature>
<evidence type="ECO:0000256" key="3">
    <source>
        <dbReference type="ARBA" id="ARBA00004806"/>
    </source>
</evidence>
<comment type="similarity">
    <text evidence="5">In the N-terminal section; belongs to the TRAFAC class translation factor GTPase superfamily. Classic translation factor GTPase family. CysN/NodQ subfamily.</text>
</comment>
<dbReference type="NCBIfam" id="TIGR02034">
    <property type="entry name" value="CysN"/>
    <property type="match status" value="1"/>
</dbReference>
<dbReference type="HAMAP" id="MF_00065">
    <property type="entry name" value="Adenylyl_sulf_kinase"/>
    <property type="match status" value="1"/>
</dbReference>
<dbReference type="CDD" id="cd04095">
    <property type="entry name" value="CysN_NoDQ_III"/>
    <property type="match status" value="1"/>
</dbReference>
<feature type="domain" description="Tr-type G" evidence="16">
    <location>
        <begin position="58"/>
        <end position="272"/>
    </location>
</feature>
<dbReference type="Gene3D" id="3.40.50.300">
    <property type="entry name" value="P-loop containing nucleotide triphosphate hydrolases"/>
    <property type="match status" value="2"/>
</dbReference>
<evidence type="ECO:0000313" key="19">
    <source>
        <dbReference type="Proteomes" id="UP001430647"/>
    </source>
</evidence>
<comment type="similarity">
    <text evidence="4">In the C-terminal section; belongs to the APS kinase family.</text>
</comment>
<evidence type="ECO:0000256" key="14">
    <source>
        <dbReference type="HAMAP-Rule" id="MF_00065"/>
    </source>
</evidence>
<dbReference type="InterPro" id="IPR041757">
    <property type="entry name" value="CysN_GTP-bd"/>
</dbReference>
<organism evidence="18">
    <name type="scientific">Xanthomonas indica</name>
    <dbReference type="NCBI Taxonomy" id="2912242"/>
    <lineage>
        <taxon>Bacteria</taxon>
        <taxon>Pseudomonadati</taxon>
        <taxon>Pseudomonadota</taxon>
        <taxon>Gammaproteobacteria</taxon>
        <taxon>Lysobacterales</taxon>
        <taxon>Lysobacteraceae</taxon>
        <taxon>Xanthomonas</taxon>
    </lineage>
</organism>
<evidence type="ECO:0000259" key="16">
    <source>
        <dbReference type="PROSITE" id="PS51722"/>
    </source>
</evidence>
<dbReference type="PANTHER" id="PTHR23115">
    <property type="entry name" value="TRANSLATION FACTOR"/>
    <property type="match status" value="1"/>
</dbReference>
<dbReference type="SUPFAM" id="SSF50465">
    <property type="entry name" value="EF-Tu/eEF-1alpha/eIF2-gamma C-terminal domain"/>
    <property type="match status" value="1"/>
</dbReference>
<keyword evidence="8 13" id="KW-0547">Nucleotide-binding</keyword>
<reference evidence="17" key="2">
    <citation type="submission" date="2022-01" db="EMBL/GenBank/DDBJ databases">
        <authorList>
            <person name="Rana R."/>
            <person name="Patil P.B."/>
        </authorList>
    </citation>
    <scope>NUCLEOTIDE SEQUENCE</scope>
    <source>
        <strain evidence="17">PPL560</strain>
    </source>
</reference>
<dbReference type="NCBIfam" id="TIGR00455">
    <property type="entry name" value="apsK"/>
    <property type="match status" value="1"/>
</dbReference>
<dbReference type="KEGG" id="xin:Q7W82_18145"/>
<comment type="catalytic activity">
    <reaction evidence="1 14">
        <text>adenosine 5'-phosphosulfate + ATP = 3'-phosphoadenylyl sulfate + ADP + H(+)</text>
        <dbReference type="Rhea" id="RHEA:24152"/>
        <dbReference type="ChEBI" id="CHEBI:15378"/>
        <dbReference type="ChEBI" id="CHEBI:30616"/>
        <dbReference type="ChEBI" id="CHEBI:58243"/>
        <dbReference type="ChEBI" id="CHEBI:58339"/>
        <dbReference type="ChEBI" id="CHEBI:456216"/>
        <dbReference type="EC" id="2.7.1.25"/>
    </reaction>
</comment>
<accession>A0AAU8I458</accession>
<feature type="active site" description="Phosphoserine intermediate" evidence="14">
    <location>
        <position position="577"/>
    </location>
</feature>
<dbReference type="FunFam" id="3.40.50.300:FF:000119">
    <property type="entry name" value="Sulfate adenylyltransferase subunit 1"/>
    <property type="match status" value="1"/>
</dbReference>
<dbReference type="HAMAP" id="MF_00062">
    <property type="entry name" value="Sulf_adenylyltr_sub1"/>
    <property type="match status" value="1"/>
</dbReference>
<dbReference type="CDD" id="cd02027">
    <property type="entry name" value="APSK"/>
    <property type="match status" value="1"/>
</dbReference>
<dbReference type="InterPro" id="IPR050100">
    <property type="entry name" value="TRAFAC_GTPase_members"/>
</dbReference>
<evidence type="ECO:0000256" key="7">
    <source>
        <dbReference type="ARBA" id="ARBA00022695"/>
    </source>
</evidence>
<gene>
    <name evidence="13 18" type="primary">cysN</name>
    <name evidence="14" type="synonym">cysC</name>
    <name evidence="17" type="ORF">L3V74_17185</name>
    <name evidence="18" type="ORF">Q7W82_18145</name>
</gene>
<dbReference type="NCBIfam" id="NF003013">
    <property type="entry name" value="PRK03846.1"/>
    <property type="match status" value="1"/>
</dbReference>
<comment type="pathway">
    <text evidence="13">Sulfur metabolism; hydrogen sulfide biosynthesis; sulfite from sulfate: step 1/3.</text>
</comment>
<dbReference type="Proteomes" id="UP001430647">
    <property type="component" value="Unassembled WGS sequence"/>
</dbReference>
<evidence type="ECO:0000313" key="18">
    <source>
        <dbReference type="EMBL" id="XCI80153.1"/>
    </source>
</evidence>
<dbReference type="GO" id="GO:0004020">
    <property type="term" value="F:adenylylsulfate kinase activity"/>
    <property type="evidence" value="ECO:0007669"/>
    <property type="project" value="UniProtKB-UniRule"/>
</dbReference>
<dbReference type="InterPro" id="IPR000795">
    <property type="entry name" value="T_Tr_GTP-bd_dom"/>
</dbReference>
<dbReference type="RefSeq" id="WP_242160995.1">
    <property type="nucleotide sequence ID" value="NZ_CP131914.1"/>
</dbReference>
<dbReference type="InterPro" id="IPR054696">
    <property type="entry name" value="GTP-eEF1A_C"/>
</dbReference>
<keyword evidence="7 13" id="KW-0548">Nucleotidyltransferase</keyword>
<dbReference type="PROSITE" id="PS00301">
    <property type="entry name" value="G_TR_1"/>
    <property type="match status" value="1"/>
</dbReference>
<name>A0AAU8I458_9XANT</name>
<dbReference type="Gene3D" id="2.40.30.10">
    <property type="entry name" value="Translation factors"/>
    <property type="match status" value="2"/>
</dbReference>
<dbReference type="InterPro" id="IPR031157">
    <property type="entry name" value="G_TR_CS"/>
</dbReference>
<keyword evidence="19" id="KW-1185">Reference proteome</keyword>
<dbReference type="GO" id="GO:0005525">
    <property type="term" value="F:GTP binding"/>
    <property type="evidence" value="ECO:0007669"/>
    <property type="project" value="UniProtKB-UniRule"/>
</dbReference>
<dbReference type="InterPro" id="IPR044139">
    <property type="entry name" value="CysN_NoDQ_III"/>
</dbReference>